<dbReference type="OMA" id="YDLKFEA"/>
<dbReference type="GO" id="GO:0038023">
    <property type="term" value="F:signaling receptor activity"/>
    <property type="evidence" value="ECO:0007669"/>
    <property type="project" value="InterPro"/>
</dbReference>
<dbReference type="KEGG" id="bvg:104899158"/>
<dbReference type="GO" id="GO:0006952">
    <property type="term" value="P:defense response"/>
    <property type="evidence" value="ECO:0007669"/>
    <property type="project" value="InterPro"/>
</dbReference>
<dbReference type="Proteomes" id="UP000035740">
    <property type="component" value="Chromosome 7"/>
</dbReference>
<comment type="similarity">
    <text evidence="1">Belongs to the BetVI family.</text>
</comment>
<organism evidence="3 4">
    <name type="scientific">Beta vulgaris subsp. vulgaris</name>
    <name type="common">Beet</name>
    <dbReference type="NCBI Taxonomy" id="3555"/>
    <lineage>
        <taxon>Eukaryota</taxon>
        <taxon>Viridiplantae</taxon>
        <taxon>Streptophyta</taxon>
        <taxon>Embryophyta</taxon>
        <taxon>Tracheophyta</taxon>
        <taxon>Spermatophyta</taxon>
        <taxon>Magnoliopsida</taxon>
        <taxon>eudicotyledons</taxon>
        <taxon>Gunneridae</taxon>
        <taxon>Pentapetalae</taxon>
        <taxon>Caryophyllales</taxon>
        <taxon>Chenopodiaceae</taxon>
        <taxon>Betoideae</taxon>
        <taxon>Beta</taxon>
    </lineage>
</organism>
<dbReference type="SUPFAM" id="SSF55961">
    <property type="entry name" value="Bet v1-like"/>
    <property type="match status" value="1"/>
</dbReference>
<dbReference type="Gene3D" id="3.30.530.20">
    <property type="match status" value="1"/>
</dbReference>
<feature type="domain" description="Bet v I/Major latex protein" evidence="2">
    <location>
        <begin position="10"/>
        <end position="155"/>
    </location>
</feature>
<evidence type="ECO:0000259" key="2">
    <source>
        <dbReference type="Pfam" id="PF00407"/>
    </source>
</evidence>
<evidence type="ECO:0000313" key="3">
    <source>
        <dbReference type="EMBL" id="KMT05929.1"/>
    </source>
</evidence>
<protein>
    <recommendedName>
        <fullName evidence="2">Bet v I/Major latex protein domain-containing protein</fullName>
    </recommendedName>
</protein>
<dbReference type="Pfam" id="PF00407">
    <property type="entry name" value="Bet_v_1"/>
    <property type="match status" value="1"/>
</dbReference>
<evidence type="ECO:0000256" key="1">
    <source>
        <dbReference type="ARBA" id="ARBA00009744"/>
    </source>
</evidence>
<dbReference type="InterPro" id="IPR023393">
    <property type="entry name" value="START-like_dom_sf"/>
</dbReference>
<dbReference type="InterPro" id="IPR000916">
    <property type="entry name" value="Bet_v_I/MLP"/>
</dbReference>
<dbReference type="PANTHER" id="PTHR31213">
    <property type="entry name" value="OS08G0374000 PROTEIN-RELATED"/>
    <property type="match status" value="1"/>
</dbReference>
<dbReference type="Gramene" id="KMT05929">
    <property type="protein sequence ID" value="KMT05929"/>
    <property type="gene ID" value="BVRB_7g165090"/>
</dbReference>
<dbReference type="OrthoDB" id="1565598at2759"/>
<dbReference type="GO" id="GO:0009738">
    <property type="term" value="P:abscisic acid-activated signaling pathway"/>
    <property type="evidence" value="ECO:0007669"/>
    <property type="project" value="InterPro"/>
</dbReference>
<dbReference type="GO" id="GO:0005737">
    <property type="term" value="C:cytoplasm"/>
    <property type="evidence" value="ECO:0007669"/>
    <property type="project" value="TreeGrafter"/>
</dbReference>
<keyword evidence="4" id="KW-1185">Reference proteome</keyword>
<name>A0A0J8C0U2_BETVV</name>
<sequence length="161" mass="17872">MGVITCTLADFTSTVAPARLFQACCIDNHNFLPKVVPHFVKSMELVEGDSTAVGCVKQINFPDEAPFKYVKNRVDEIDASKFYLKYTSIAGDVFPDIVESAVYENKYEPSGAGTHYTMVAHYHLKGDNVMKEGEVESAKEGILKMFKAVEEHLIANPQVYA</sequence>
<dbReference type="CDD" id="cd07816">
    <property type="entry name" value="Bet_v1-like"/>
    <property type="match status" value="1"/>
</dbReference>
<proteinExistence type="inferred from homology"/>
<dbReference type="GO" id="GO:0005634">
    <property type="term" value="C:nucleus"/>
    <property type="evidence" value="ECO:0007669"/>
    <property type="project" value="TreeGrafter"/>
</dbReference>
<reference evidence="3 4" key="1">
    <citation type="journal article" date="2014" name="Nature">
        <title>The genome of the recently domesticated crop plant sugar beet (Beta vulgaris).</title>
        <authorList>
            <person name="Dohm J.C."/>
            <person name="Minoche A.E."/>
            <person name="Holtgrawe D."/>
            <person name="Capella-Gutierrez S."/>
            <person name="Zakrzewski F."/>
            <person name="Tafer H."/>
            <person name="Rupp O."/>
            <person name="Sorensen T.R."/>
            <person name="Stracke R."/>
            <person name="Reinhardt R."/>
            <person name="Goesmann A."/>
            <person name="Kraft T."/>
            <person name="Schulz B."/>
            <person name="Stadler P.F."/>
            <person name="Schmidt T."/>
            <person name="Gabaldon T."/>
            <person name="Lehrach H."/>
            <person name="Weisshaar B."/>
            <person name="Himmelbauer H."/>
        </authorList>
    </citation>
    <scope>NUCLEOTIDE SEQUENCE [LARGE SCALE GENOMIC DNA]</scope>
    <source>
        <tissue evidence="3">Taproot</tissue>
    </source>
</reference>
<accession>A0A0J8C0U2</accession>
<evidence type="ECO:0000313" key="4">
    <source>
        <dbReference type="Proteomes" id="UP000035740"/>
    </source>
</evidence>
<dbReference type="PRINTS" id="PR00634">
    <property type="entry name" value="BETALLERGEN"/>
</dbReference>
<dbReference type="EMBL" id="KQ090145">
    <property type="protein sequence ID" value="KMT05929.1"/>
    <property type="molecule type" value="Genomic_DNA"/>
</dbReference>
<dbReference type="PANTHER" id="PTHR31213:SF157">
    <property type="entry name" value="MAJOR ALLERGEN MAL D 1-LIKE"/>
    <property type="match status" value="1"/>
</dbReference>
<dbReference type="AlphaFoldDB" id="A0A0J8C0U2"/>
<dbReference type="GO" id="GO:0010427">
    <property type="term" value="F:abscisic acid binding"/>
    <property type="evidence" value="ECO:0007669"/>
    <property type="project" value="InterPro"/>
</dbReference>
<dbReference type="FunFam" id="3.30.530.20:FF:000007">
    <property type="entry name" value="Major pollen allergen Bet v 1-A"/>
    <property type="match status" value="1"/>
</dbReference>
<dbReference type="eggNOG" id="ENOG502RXTQ">
    <property type="taxonomic scope" value="Eukaryota"/>
</dbReference>
<dbReference type="InterPro" id="IPR024949">
    <property type="entry name" value="Bet_v_I_allergen"/>
</dbReference>
<dbReference type="InterPro" id="IPR050279">
    <property type="entry name" value="Plant_def-hormone_signal"/>
</dbReference>
<dbReference type="GO" id="GO:0004864">
    <property type="term" value="F:protein phosphatase inhibitor activity"/>
    <property type="evidence" value="ECO:0007669"/>
    <property type="project" value="InterPro"/>
</dbReference>
<gene>
    <name evidence="3" type="ORF">BVRB_7g165090</name>
</gene>